<name>A0A8J4UZK5_CLAMG</name>
<dbReference type="SMART" id="SM00060">
    <property type="entry name" value="FN3"/>
    <property type="match status" value="5"/>
</dbReference>
<keyword evidence="2" id="KW-0732">Signal</keyword>
<dbReference type="InterPro" id="IPR016186">
    <property type="entry name" value="C-type_lectin-like/link_sf"/>
</dbReference>
<dbReference type="Gene3D" id="2.60.40.10">
    <property type="entry name" value="Immunoglobulins"/>
    <property type="match status" value="4"/>
</dbReference>
<evidence type="ECO:0000313" key="6">
    <source>
        <dbReference type="Proteomes" id="UP000727407"/>
    </source>
</evidence>
<keyword evidence="6" id="KW-1185">Reference proteome</keyword>
<keyword evidence="1" id="KW-0677">Repeat</keyword>
<dbReference type="InterPro" id="IPR036116">
    <property type="entry name" value="FN3_sf"/>
</dbReference>
<dbReference type="InterPro" id="IPR001304">
    <property type="entry name" value="C-type_lectin-like"/>
</dbReference>
<dbReference type="Gene3D" id="3.10.100.10">
    <property type="entry name" value="Mannose-Binding Protein A, subunit A"/>
    <property type="match status" value="1"/>
</dbReference>
<sequence length="720" mass="79766">MLLLGSLLLVAVSIISTERDYFYKHNATTWDDARLQCQACYKDLTTITPAAAEFLINNLTADYWIGLRQNISGSKFWSQWANGDPVIYQNWYPGHPVPKKIPVPEPTCPPPPPVINNTNTQVMQCPAFERLCACLNTTETDYLSNMDNNSAVTEMMCPALGKLCDCLNASEYNTPITVSPTVFTTTHLVTSSTPRMLVSPNSSISTIIDHLEPQYIEDSCVVLLSFGMWQEKHCNESLPYICYDDRFNGAINISNKTQSGGILSWSEAGINISHYKVMKNGITLNKTYETSYQMEDLDPGTLYNVQVIPVKCERDLNPQNISFYTLPEKISNLSIVKVGTDEITLSWNASRGTNLSYLVIIDQKNFNSSCCPEKCQLSNLEPGQMHNFTVKAVVNTDIFGEPDSISTCTKPSKVMNLTSFNNESDKIIATWDSPDNNSWNYIYNITLCNKPLVLINNSTNSNLIILSPLTSGSYYTLTVSVSVPNCPVKGEATSIIAYTTPMSVRKLILTSTSNSITAIWDRPEGNFTWFSVDISAPMSQNISVPQIRTTELNHTFNSLYTAAFYSVSVTTYVKEDLNPSIAVIESIYTKPNSPREATVKILSHSDVCLSWKAPEDSEGLKNINYSVTYTSEFWNDTGNINISGNTSIILTGLNSGSKYKFAIRVWAGNLTSLPTETIGSTANTSSRFRSALVRLARAVTLTAGRCCARPALSPLRTLQQ</sequence>
<dbReference type="InterPro" id="IPR013783">
    <property type="entry name" value="Ig-like_fold"/>
</dbReference>
<dbReference type="AlphaFoldDB" id="A0A8J4UZK5"/>
<dbReference type="PANTHER" id="PTHR46708">
    <property type="entry name" value="TENASCIN"/>
    <property type="match status" value="1"/>
</dbReference>
<dbReference type="InterPro" id="IPR016187">
    <property type="entry name" value="CTDL_fold"/>
</dbReference>
<organism evidence="5 6">
    <name type="scientific">Clarias magur</name>
    <name type="common">Asian catfish</name>
    <name type="synonym">Macropteronotus magur</name>
    <dbReference type="NCBI Taxonomy" id="1594786"/>
    <lineage>
        <taxon>Eukaryota</taxon>
        <taxon>Metazoa</taxon>
        <taxon>Chordata</taxon>
        <taxon>Craniata</taxon>
        <taxon>Vertebrata</taxon>
        <taxon>Euteleostomi</taxon>
        <taxon>Actinopterygii</taxon>
        <taxon>Neopterygii</taxon>
        <taxon>Teleostei</taxon>
        <taxon>Ostariophysi</taxon>
        <taxon>Siluriformes</taxon>
        <taxon>Clariidae</taxon>
        <taxon>Clarias</taxon>
    </lineage>
</organism>
<dbReference type="PANTHER" id="PTHR46708:SF2">
    <property type="entry name" value="FIBRONECTIN TYPE-III DOMAIN-CONTAINING PROTEIN"/>
    <property type="match status" value="1"/>
</dbReference>
<feature type="domain" description="Fibronectin type-III" evidence="4">
    <location>
        <begin position="329"/>
        <end position="413"/>
    </location>
</feature>
<dbReference type="CDD" id="cd00063">
    <property type="entry name" value="FN3"/>
    <property type="match status" value="3"/>
</dbReference>
<feature type="domain" description="Fibronectin type-III" evidence="4">
    <location>
        <begin position="500"/>
        <end position="592"/>
    </location>
</feature>
<dbReference type="OrthoDB" id="10253954at2759"/>
<dbReference type="PROSITE" id="PS50041">
    <property type="entry name" value="C_TYPE_LECTIN_2"/>
    <property type="match status" value="1"/>
</dbReference>
<dbReference type="Pfam" id="PF00041">
    <property type="entry name" value="fn3"/>
    <property type="match status" value="3"/>
</dbReference>
<dbReference type="PROSITE" id="PS50853">
    <property type="entry name" value="FN3"/>
    <property type="match status" value="3"/>
</dbReference>
<feature type="domain" description="C-type lectin" evidence="3">
    <location>
        <begin position="21"/>
        <end position="108"/>
    </location>
</feature>
<dbReference type="CDD" id="cd00037">
    <property type="entry name" value="CLECT"/>
    <property type="match status" value="1"/>
</dbReference>
<feature type="chain" id="PRO_5035163967" evidence="2">
    <location>
        <begin position="18"/>
        <end position="720"/>
    </location>
</feature>
<accession>A0A8J4UZK5</accession>
<protein>
    <submittedName>
        <fullName evidence="5">Receptor-type tyrosine-protein phosphatase eta-like</fullName>
    </submittedName>
</protein>
<dbReference type="SMART" id="SM00034">
    <property type="entry name" value="CLECT"/>
    <property type="match status" value="1"/>
</dbReference>
<reference evidence="5" key="1">
    <citation type="submission" date="2020-07" db="EMBL/GenBank/DDBJ databases">
        <title>Clarias magur genome sequencing, assembly and annotation.</title>
        <authorList>
            <person name="Kushwaha B."/>
            <person name="Kumar R."/>
            <person name="Das P."/>
            <person name="Joshi C.G."/>
            <person name="Kumar D."/>
            <person name="Nagpure N.S."/>
            <person name="Pandey M."/>
            <person name="Agarwal S."/>
            <person name="Srivastava S."/>
            <person name="Singh M."/>
            <person name="Sahoo L."/>
            <person name="Jayasankar P."/>
            <person name="Meher P.K."/>
            <person name="Koringa P.G."/>
            <person name="Iquebal M.A."/>
            <person name="Das S.P."/>
            <person name="Bit A."/>
            <person name="Patnaik S."/>
            <person name="Patel N."/>
            <person name="Shah T.M."/>
            <person name="Hinsu A."/>
            <person name="Jena J.K."/>
        </authorList>
    </citation>
    <scope>NUCLEOTIDE SEQUENCE</scope>
    <source>
        <strain evidence="5">CIFAMagur01</strain>
        <tissue evidence="5">Testis</tissue>
    </source>
</reference>
<keyword evidence="5" id="KW-0675">Receptor</keyword>
<dbReference type="SUPFAM" id="SSF49265">
    <property type="entry name" value="Fibronectin type III"/>
    <property type="match status" value="4"/>
</dbReference>
<dbReference type="InterPro" id="IPR003961">
    <property type="entry name" value="FN3_dom"/>
</dbReference>
<evidence type="ECO:0000259" key="4">
    <source>
        <dbReference type="PROSITE" id="PS50853"/>
    </source>
</evidence>
<evidence type="ECO:0000256" key="1">
    <source>
        <dbReference type="ARBA" id="ARBA00022737"/>
    </source>
</evidence>
<gene>
    <name evidence="5" type="ORF">DAT39_003214</name>
</gene>
<evidence type="ECO:0000313" key="5">
    <source>
        <dbReference type="EMBL" id="KAF5907070.1"/>
    </source>
</evidence>
<feature type="signal peptide" evidence="2">
    <location>
        <begin position="1"/>
        <end position="17"/>
    </location>
</feature>
<dbReference type="SUPFAM" id="SSF56436">
    <property type="entry name" value="C-type lectin-like"/>
    <property type="match status" value="1"/>
</dbReference>
<proteinExistence type="predicted"/>
<dbReference type="EMBL" id="QNUK01000025">
    <property type="protein sequence ID" value="KAF5907070.1"/>
    <property type="molecule type" value="Genomic_DNA"/>
</dbReference>
<feature type="domain" description="Fibronectin type-III" evidence="4">
    <location>
        <begin position="593"/>
        <end position="687"/>
    </location>
</feature>
<comment type="caution">
    <text evidence="5">The sequence shown here is derived from an EMBL/GenBank/DDBJ whole genome shotgun (WGS) entry which is preliminary data.</text>
</comment>
<evidence type="ECO:0000259" key="3">
    <source>
        <dbReference type="PROSITE" id="PS50041"/>
    </source>
</evidence>
<dbReference type="InterPro" id="IPR050991">
    <property type="entry name" value="ECM_Regulatory_Proteins"/>
</dbReference>
<dbReference type="Proteomes" id="UP000727407">
    <property type="component" value="Unassembled WGS sequence"/>
</dbReference>
<evidence type="ECO:0000256" key="2">
    <source>
        <dbReference type="SAM" id="SignalP"/>
    </source>
</evidence>